<gene>
    <name evidence="1" type="ORF">MNBD_GAMMA10-1238</name>
</gene>
<dbReference type="EMBL" id="UOFJ01000050">
    <property type="protein sequence ID" value="VAW61752.1"/>
    <property type="molecule type" value="Genomic_DNA"/>
</dbReference>
<dbReference type="AlphaFoldDB" id="A0A3B0XE94"/>
<evidence type="ECO:0000313" key="1">
    <source>
        <dbReference type="EMBL" id="VAW61752.1"/>
    </source>
</evidence>
<sequence length="305" mass="35085">MSLQGRIQKVTIMFNMFSPILLLLLSQTISANTISANAISASAMSGEEDVKTTEETDWVPALNDERVDIDESKTVITKIKSSEPFINIQKTKKLVSVKDENEEEEKDPDETADVDLLKVIFGFFALLIEGIFWMVPVLIVFLLYYYREHWLHLIQGTRRQRKDEALPDTLFGLDLRRQSLPDDIEQAAHLLWQQKKCREAVSLLYRASLSALFGQYKFELSRGATEQDCLRLLEISERRLKTTTDADSRQLENMTHQVLHFKQLTQVWISLAYAHRLPNEATFDQVCGHWNLHFSHGPVSTGNEE</sequence>
<organism evidence="1">
    <name type="scientific">hydrothermal vent metagenome</name>
    <dbReference type="NCBI Taxonomy" id="652676"/>
    <lineage>
        <taxon>unclassified sequences</taxon>
        <taxon>metagenomes</taxon>
        <taxon>ecological metagenomes</taxon>
    </lineage>
</organism>
<reference evidence="1" key="1">
    <citation type="submission" date="2018-06" db="EMBL/GenBank/DDBJ databases">
        <authorList>
            <person name="Zhirakovskaya E."/>
        </authorList>
    </citation>
    <scope>NUCLEOTIDE SEQUENCE</scope>
</reference>
<protein>
    <recommendedName>
        <fullName evidence="2">DUF4129 domain-containing protein</fullName>
    </recommendedName>
</protein>
<evidence type="ECO:0008006" key="2">
    <source>
        <dbReference type="Google" id="ProtNLM"/>
    </source>
</evidence>
<proteinExistence type="predicted"/>
<accession>A0A3B0XE94</accession>
<name>A0A3B0XE94_9ZZZZ</name>